<name>A0AAE0GVW1_9CHLO</name>
<dbReference type="AlphaFoldDB" id="A0AAE0GVW1"/>
<reference evidence="9 10" key="1">
    <citation type="journal article" date="2015" name="Genome Biol. Evol.">
        <title>Comparative Genomics of a Bacterivorous Green Alga Reveals Evolutionary Causalities and Consequences of Phago-Mixotrophic Mode of Nutrition.</title>
        <authorList>
            <person name="Burns J.A."/>
            <person name="Paasch A."/>
            <person name="Narechania A."/>
            <person name="Kim E."/>
        </authorList>
    </citation>
    <scope>NUCLEOTIDE SEQUENCE [LARGE SCALE GENOMIC DNA]</scope>
    <source>
        <strain evidence="9 10">PLY_AMNH</strain>
    </source>
</reference>
<dbReference type="InterPro" id="IPR003439">
    <property type="entry name" value="ABC_transporter-like_ATP-bd"/>
</dbReference>
<evidence type="ECO:0000256" key="2">
    <source>
        <dbReference type="ARBA" id="ARBA00022448"/>
    </source>
</evidence>
<feature type="domain" description="AAA+ ATPase" evidence="8">
    <location>
        <begin position="3"/>
        <end position="214"/>
    </location>
</feature>
<dbReference type="GO" id="GO:0005524">
    <property type="term" value="F:ATP binding"/>
    <property type="evidence" value="ECO:0007669"/>
    <property type="project" value="UniProtKB-KW"/>
</dbReference>
<evidence type="ECO:0000256" key="6">
    <source>
        <dbReference type="ARBA" id="ARBA00022989"/>
    </source>
</evidence>
<dbReference type="SMART" id="SM00382">
    <property type="entry name" value="AAA"/>
    <property type="match status" value="1"/>
</dbReference>
<protein>
    <recommendedName>
        <fullName evidence="8">AAA+ ATPase domain-containing protein</fullName>
    </recommendedName>
</protein>
<accession>A0AAE0GVW1</accession>
<comment type="caution">
    <text evidence="9">The sequence shown here is derived from an EMBL/GenBank/DDBJ whole genome shotgun (WGS) entry which is preliminary data.</text>
</comment>
<comment type="subcellular location">
    <subcellularLocation>
        <location evidence="1">Membrane</location>
        <topology evidence="1">Multi-pass membrane protein</topology>
    </subcellularLocation>
</comment>
<evidence type="ECO:0000259" key="8">
    <source>
        <dbReference type="SMART" id="SM00382"/>
    </source>
</evidence>
<dbReference type="InterPro" id="IPR050352">
    <property type="entry name" value="ABCG_transporters"/>
</dbReference>
<evidence type="ECO:0000313" key="9">
    <source>
        <dbReference type="EMBL" id="KAK3285135.1"/>
    </source>
</evidence>
<dbReference type="GO" id="GO:0016020">
    <property type="term" value="C:membrane"/>
    <property type="evidence" value="ECO:0007669"/>
    <property type="project" value="UniProtKB-SubCell"/>
</dbReference>
<gene>
    <name evidence="9" type="ORF">CYMTET_7246</name>
</gene>
<dbReference type="PANTHER" id="PTHR48041:SF91">
    <property type="entry name" value="ABC TRANSPORTER G FAMILY MEMBER 28"/>
    <property type="match status" value="1"/>
</dbReference>
<dbReference type="EMBL" id="LGRX02001952">
    <property type="protein sequence ID" value="KAK3285135.1"/>
    <property type="molecule type" value="Genomic_DNA"/>
</dbReference>
<dbReference type="Gene3D" id="3.40.50.300">
    <property type="entry name" value="P-loop containing nucleotide triphosphate hydrolases"/>
    <property type="match status" value="1"/>
</dbReference>
<dbReference type="InterPro" id="IPR003593">
    <property type="entry name" value="AAA+_ATPase"/>
</dbReference>
<keyword evidence="5" id="KW-0067">ATP-binding</keyword>
<evidence type="ECO:0000256" key="3">
    <source>
        <dbReference type="ARBA" id="ARBA00022692"/>
    </source>
</evidence>
<organism evidence="9 10">
    <name type="scientific">Cymbomonas tetramitiformis</name>
    <dbReference type="NCBI Taxonomy" id="36881"/>
    <lineage>
        <taxon>Eukaryota</taxon>
        <taxon>Viridiplantae</taxon>
        <taxon>Chlorophyta</taxon>
        <taxon>Pyramimonadophyceae</taxon>
        <taxon>Pyramimonadales</taxon>
        <taxon>Pyramimonadaceae</taxon>
        <taxon>Cymbomonas</taxon>
    </lineage>
</organism>
<dbReference type="InterPro" id="IPR027417">
    <property type="entry name" value="P-loop_NTPase"/>
</dbReference>
<keyword evidence="3" id="KW-0812">Transmembrane</keyword>
<dbReference type="Pfam" id="PF00005">
    <property type="entry name" value="ABC_tran"/>
    <property type="match status" value="1"/>
</dbReference>
<evidence type="ECO:0000313" key="10">
    <source>
        <dbReference type="Proteomes" id="UP001190700"/>
    </source>
</evidence>
<keyword evidence="10" id="KW-1185">Reference proteome</keyword>
<keyword evidence="7" id="KW-0472">Membrane</keyword>
<dbReference type="GO" id="GO:0042626">
    <property type="term" value="F:ATPase-coupled transmembrane transporter activity"/>
    <property type="evidence" value="ECO:0007669"/>
    <property type="project" value="TreeGrafter"/>
</dbReference>
<keyword evidence="2" id="KW-0813">Transport</keyword>
<proteinExistence type="predicted"/>
<keyword evidence="4" id="KW-0547">Nucleotide-binding</keyword>
<evidence type="ECO:0000256" key="1">
    <source>
        <dbReference type="ARBA" id="ARBA00004141"/>
    </source>
</evidence>
<keyword evidence="6" id="KW-1133">Transmembrane helix</keyword>
<evidence type="ECO:0000256" key="4">
    <source>
        <dbReference type="ARBA" id="ARBA00022741"/>
    </source>
</evidence>
<dbReference type="SUPFAM" id="SSF52540">
    <property type="entry name" value="P-loop containing nucleoside triphosphate hydrolases"/>
    <property type="match status" value="1"/>
</dbReference>
<sequence>MFHGQFSAVMGPPSCGKTTLLRILAGRAHYGVQVGALRVHCEGSAADITVGFASQETAILPRLTVLEIFQHSAAIRLPVDYSSGGRAKLVKRREERQGLVEEVISELGLSEVRQRIHANNKIGGISHSQKQVVSIGRELVTNPTLLFLDEVLTGMTAAACVDLMAVLSTRQYAHGSSLAPSVPLHGSPLTSFHPIHSHVASQRKSQLWDASFGLRRDSAPQVGDSDALAP</sequence>
<evidence type="ECO:0000256" key="7">
    <source>
        <dbReference type="ARBA" id="ARBA00023136"/>
    </source>
</evidence>
<dbReference type="PANTHER" id="PTHR48041">
    <property type="entry name" value="ABC TRANSPORTER G FAMILY MEMBER 28"/>
    <property type="match status" value="1"/>
</dbReference>
<dbReference type="Proteomes" id="UP001190700">
    <property type="component" value="Unassembled WGS sequence"/>
</dbReference>
<evidence type="ECO:0000256" key="5">
    <source>
        <dbReference type="ARBA" id="ARBA00022840"/>
    </source>
</evidence>
<dbReference type="GO" id="GO:0016887">
    <property type="term" value="F:ATP hydrolysis activity"/>
    <property type="evidence" value="ECO:0007669"/>
    <property type="project" value="InterPro"/>
</dbReference>